<sequence length="59" mass="6793">YTWHNAVRQVPFPWQQPNPDTSNGLPDREEQFITLEKHISTALESSGGMLYTTVFDTLQ</sequence>
<dbReference type="EMBL" id="CATNWA010003857">
    <property type="protein sequence ID" value="CAI9546460.1"/>
    <property type="molecule type" value="Genomic_DNA"/>
</dbReference>
<comment type="caution">
    <text evidence="1">The sequence shown here is derived from an EMBL/GenBank/DDBJ whole genome shotgun (WGS) entry which is preliminary data.</text>
</comment>
<name>A0ABN9BFT7_9NEOB</name>
<gene>
    <name evidence="1" type="ORF">SPARVUS_LOCUS2837037</name>
</gene>
<proteinExistence type="predicted"/>
<reference evidence="1" key="1">
    <citation type="submission" date="2023-05" db="EMBL/GenBank/DDBJ databases">
        <authorList>
            <person name="Stuckert A."/>
        </authorList>
    </citation>
    <scope>NUCLEOTIDE SEQUENCE</scope>
</reference>
<protein>
    <submittedName>
        <fullName evidence="1">Uncharacterized protein</fullName>
    </submittedName>
</protein>
<evidence type="ECO:0000313" key="2">
    <source>
        <dbReference type="Proteomes" id="UP001162483"/>
    </source>
</evidence>
<feature type="non-terminal residue" evidence="1">
    <location>
        <position position="1"/>
    </location>
</feature>
<dbReference type="Proteomes" id="UP001162483">
    <property type="component" value="Unassembled WGS sequence"/>
</dbReference>
<keyword evidence="2" id="KW-1185">Reference proteome</keyword>
<evidence type="ECO:0000313" key="1">
    <source>
        <dbReference type="EMBL" id="CAI9546460.1"/>
    </source>
</evidence>
<accession>A0ABN9BFT7</accession>
<organism evidence="1 2">
    <name type="scientific">Staurois parvus</name>
    <dbReference type="NCBI Taxonomy" id="386267"/>
    <lineage>
        <taxon>Eukaryota</taxon>
        <taxon>Metazoa</taxon>
        <taxon>Chordata</taxon>
        <taxon>Craniata</taxon>
        <taxon>Vertebrata</taxon>
        <taxon>Euteleostomi</taxon>
        <taxon>Amphibia</taxon>
        <taxon>Batrachia</taxon>
        <taxon>Anura</taxon>
        <taxon>Neobatrachia</taxon>
        <taxon>Ranoidea</taxon>
        <taxon>Ranidae</taxon>
        <taxon>Staurois</taxon>
    </lineage>
</organism>